<name>A0AC34PZP9_9BILA</name>
<dbReference type="Proteomes" id="UP000887576">
    <property type="component" value="Unplaced"/>
</dbReference>
<protein>
    <submittedName>
        <fullName evidence="2">Uncharacterized protein</fullName>
    </submittedName>
</protein>
<proteinExistence type="predicted"/>
<dbReference type="WBParaSite" id="JU765_v2.g11592.t1">
    <property type="protein sequence ID" value="JU765_v2.g11592.t1"/>
    <property type="gene ID" value="JU765_v2.g11592"/>
</dbReference>
<accession>A0AC34PZP9</accession>
<evidence type="ECO:0000313" key="2">
    <source>
        <dbReference type="WBParaSite" id="JU765_v2.g11592.t1"/>
    </source>
</evidence>
<evidence type="ECO:0000313" key="1">
    <source>
        <dbReference type="Proteomes" id="UP000887576"/>
    </source>
</evidence>
<sequence>MGRLNKKALHLKKMRELSKKQRIQKIQEKKVKKRAPDALRRRGRPSREVSIPKLPNERTVPQTVEEKLKAACLKFGRETQRKNRKRKEEIRQERAEHWRNYYAPNESENVAEKRRPTSLKPAEKSSKKNLQS</sequence>
<reference evidence="2" key="1">
    <citation type="submission" date="2022-11" db="UniProtKB">
        <authorList>
            <consortium name="WormBaseParasite"/>
        </authorList>
    </citation>
    <scope>IDENTIFICATION</scope>
</reference>
<organism evidence="1 2">
    <name type="scientific">Panagrolaimus sp. JU765</name>
    <dbReference type="NCBI Taxonomy" id="591449"/>
    <lineage>
        <taxon>Eukaryota</taxon>
        <taxon>Metazoa</taxon>
        <taxon>Ecdysozoa</taxon>
        <taxon>Nematoda</taxon>
        <taxon>Chromadorea</taxon>
        <taxon>Rhabditida</taxon>
        <taxon>Tylenchina</taxon>
        <taxon>Panagrolaimomorpha</taxon>
        <taxon>Panagrolaimoidea</taxon>
        <taxon>Panagrolaimidae</taxon>
        <taxon>Panagrolaimus</taxon>
    </lineage>
</organism>